<feature type="compositionally biased region" description="Gly residues" evidence="1">
    <location>
        <begin position="65"/>
        <end position="84"/>
    </location>
</feature>
<feature type="region of interest" description="Disordered" evidence="1">
    <location>
        <begin position="46"/>
        <end position="84"/>
    </location>
</feature>
<dbReference type="EMBL" id="JAANIU010012480">
    <property type="protein sequence ID" value="KAG1530447.1"/>
    <property type="molecule type" value="Genomic_DNA"/>
</dbReference>
<sequence length="84" mass="8578">MEELLAHHLSLRRQRIALQAHHAPPLAGPGTLAKALLKQLPPVAAQPDAAAGAGRRRLRQDRGCRAGGDAGGGTGQAGRIGGAH</sequence>
<protein>
    <submittedName>
        <fullName evidence="2">Uncharacterized protein</fullName>
    </submittedName>
</protein>
<evidence type="ECO:0000256" key="1">
    <source>
        <dbReference type="SAM" id="MobiDB-lite"/>
    </source>
</evidence>
<keyword evidence="3" id="KW-1185">Reference proteome</keyword>
<gene>
    <name evidence="2" type="ORF">G6F50_017312</name>
</gene>
<evidence type="ECO:0000313" key="3">
    <source>
        <dbReference type="Proteomes" id="UP000740926"/>
    </source>
</evidence>
<name>A0A9P6XQP0_9FUNG</name>
<comment type="caution">
    <text evidence="2">The sequence shown here is derived from an EMBL/GenBank/DDBJ whole genome shotgun (WGS) entry which is preliminary data.</text>
</comment>
<organism evidence="2 3">
    <name type="scientific">Rhizopus delemar</name>
    <dbReference type="NCBI Taxonomy" id="936053"/>
    <lineage>
        <taxon>Eukaryota</taxon>
        <taxon>Fungi</taxon>
        <taxon>Fungi incertae sedis</taxon>
        <taxon>Mucoromycota</taxon>
        <taxon>Mucoromycotina</taxon>
        <taxon>Mucoromycetes</taxon>
        <taxon>Mucorales</taxon>
        <taxon>Mucorineae</taxon>
        <taxon>Rhizopodaceae</taxon>
        <taxon>Rhizopus</taxon>
    </lineage>
</organism>
<accession>A0A9P6XQP0</accession>
<reference evidence="2 3" key="1">
    <citation type="journal article" date="2020" name="Microb. Genom.">
        <title>Genetic diversity of clinical and environmental Mucorales isolates obtained from an investigation of mucormycosis cases among solid organ transplant recipients.</title>
        <authorList>
            <person name="Nguyen M.H."/>
            <person name="Kaul D."/>
            <person name="Muto C."/>
            <person name="Cheng S.J."/>
            <person name="Richter R.A."/>
            <person name="Bruno V.M."/>
            <person name="Liu G."/>
            <person name="Beyhan S."/>
            <person name="Sundermann A.J."/>
            <person name="Mounaud S."/>
            <person name="Pasculle A.W."/>
            <person name="Nierman W.C."/>
            <person name="Driscoll E."/>
            <person name="Cumbie R."/>
            <person name="Clancy C.J."/>
            <person name="Dupont C.L."/>
        </authorList>
    </citation>
    <scope>NUCLEOTIDE SEQUENCE [LARGE SCALE GENOMIC DNA]</scope>
    <source>
        <strain evidence="2 3">GL24</strain>
    </source>
</reference>
<proteinExistence type="predicted"/>
<dbReference type="AlphaFoldDB" id="A0A9P6XQP0"/>
<dbReference type="Proteomes" id="UP000740926">
    <property type="component" value="Unassembled WGS sequence"/>
</dbReference>
<evidence type="ECO:0000313" key="2">
    <source>
        <dbReference type="EMBL" id="KAG1530447.1"/>
    </source>
</evidence>